<keyword evidence="2" id="KW-1185">Reference proteome</keyword>
<proteinExistence type="predicted"/>
<dbReference type="GeneID" id="64766649"/>
<dbReference type="KEGG" id="vg:64766649"/>
<evidence type="ECO:0000313" key="1">
    <source>
        <dbReference type="EMBL" id="QIG58319.1"/>
    </source>
</evidence>
<evidence type="ECO:0000313" key="2">
    <source>
        <dbReference type="Proteomes" id="UP000503093"/>
    </source>
</evidence>
<organism evidence="1 2">
    <name type="scientific">Gordonia phage Skog</name>
    <dbReference type="NCBI Taxonomy" id="2704033"/>
    <lineage>
        <taxon>Viruses</taxon>
        <taxon>Duplodnaviria</taxon>
        <taxon>Heunggongvirae</taxon>
        <taxon>Uroviricota</taxon>
        <taxon>Caudoviricetes</taxon>
        <taxon>Skogvirus</taxon>
        <taxon>Skogvirus Skog</taxon>
    </lineage>
</organism>
<accession>A0A6G6XJM9</accession>
<dbReference type="Proteomes" id="UP000503093">
    <property type="component" value="Segment"/>
</dbReference>
<name>A0A6G6XJM9_9CAUD</name>
<dbReference type="RefSeq" id="YP_010059417.1">
    <property type="nucleotide sequence ID" value="NC_054725.1"/>
</dbReference>
<sequence length="69" mass="7812">MKRTYLVTLIDRETGQDQRILVRSENADGMQEFVDTLTDLEIDAPVVMGVRELAVKRSLAKTNLLFVTS</sequence>
<gene>
    <name evidence="1" type="primary">168</name>
    <name evidence="1" type="ORF">SEA_SKOG_167</name>
</gene>
<protein>
    <submittedName>
        <fullName evidence="1">Uncharacterized protein</fullName>
    </submittedName>
</protein>
<reference evidence="1 2" key="1">
    <citation type="submission" date="2020-01" db="EMBL/GenBank/DDBJ databases">
        <authorList>
            <person name="Alvaro L.E."/>
            <person name="Baker K.N."/>
            <person name="Baxter I.S."/>
            <person name="Brown M.R."/>
            <person name="Driscoll K.D."/>
            <person name="Elrubaie J.M."/>
            <person name="Feith S.L."/>
            <person name="Indihar D.F."/>
            <person name="Knoch V.T."/>
            <person name="Koirtyohann K.M."/>
            <person name="Kratz M.A."/>
            <person name="Lear A.H."/>
            <person name="Lindblom K.E."/>
            <person name="Marcus E.R."/>
            <person name="Murphy M.E."/>
            <person name="Sensor R."/>
            <person name="Sherman S.J."/>
            <person name="Swift V.R."/>
            <person name="White K.E."/>
            <person name="Wills S.J."/>
            <person name="Gatt S.M."/>
            <person name="Lohbauer S.A."/>
            <person name="Power T.R."/>
            <person name="Rosales K.A."/>
            <person name="Sisson B.M."/>
            <person name="Isern S."/>
            <person name="Michael S.F."/>
            <person name="Sunnen C.N."/>
            <person name="Garlena R.A."/>
            <person name="Russell D.A."/>
            <person name="Pope W.H."/>
            <person name="Jacobs-Sera D."/>
            <person name="Hatfull G.F."/>
        </authorList>
    </citation>
    <scope>NUCLEOTIDE SEQUENCE [LARGE SCALE GENOMIC DNA]</scope>
</reference>
<dbReference type="EMBL" id="MN908687">
    <property type="protein sequence ID" value="QIG58319.1"/>
    <property type="molecule type" value="Genomic_DNA"/>
</dbReference>